<gene>
    <name evidence="1" type="ORF">FA13DRAFT_1790172</name>
</gene>
<dbReference type="OrthoDB" id="3365698at2759"/>
<protein>
    <submittedName>
        <fullName evidence="1">Uncharacterized protein</fullName>
    </submittedName>
</protein>
<dbReference type="AlphaFoldDB" id="A0A4Y7TGH9"/>
<keyword evidence="2" id="KW-1185">Reference proteome</keyword>
<proteinExistence type="predicted"/>
<comment type="caution">
    <text evidence="1">The sequence shown here is derived from an EMBL/GenBank/DDBJ whole genome shotgun (WGS) entry which is preliminary data.</text>
</comment>
<sequence>MEASSPLAQHLGTNYVPTTSEIDGIRRLVGPQYAFLDAIDAVIAYLYRRRGAHAQYISKHEDLISPARRLNPDILSTIFQALVAISGDEGALHPAVTISQININMPQYPSLIGPRFDHQPQVEGEDVATAWSVSIGKWKLHAERLAEMATAFVKRSKGCPLHISYTARDPPAILLQIMSAIENCAWESAIQPLFRALDEGNNDWRSVRLRVKMSTACSILVLPFRIIQECSNGMENLDLDITYFGIEADLCRIQTQWAKLTTLSIGAPTEMAVFGHTEAASVLALTKPHPMHNSLLGWFNSCSLLPAAAGSSPAQVGVFDDAWFFSAKDLESSPLVDLVRRCGSHITDISFVYTSLTQSTLEYTLGLLANVASLEVVTRGWFIELNPNPGAGPVQPANNRATTRFDGALLGRMTPKKSKQRITDIIEARRRGVATRTGLVPPLPKVDIEFEVGPVDHMVKALKQRGVETTGIMLSAKYADLVSKPCSFSVPVAGFGTLDVAMEIGPMGCIHAQRASGDLF</sequence>
<accession>A0A4Y7TGH9</accession>
<organism evidence="1 2">
    <name type="scientific">Coprinellus micaceus</name>
    <name type="common">Glistening ink-cap mushroom</name>
    <name type="synonym">Coprinus micaceus</name>
    <dbReference type="NCBI Taxonomy" id="71717"/>
    <lineage>
        <taxon>Eukaryota</taxon>
        <taxon>Fungi</taxon>
        <taxon>Dikarya</taxon>
        <taxon>Basidiomycota</taxon>
        <taxon>Agaricomycotina</taxon>
        <taxon>Agaricomycetes</taxon>
        <taxon>Agaricomycetidae</taxon>
        <taxon>Agaricales</taxon>
        <taxon>Agaricineae</taxon>
        <taxon>Psathyrellaceae</taxon>
        <taxon>Coprinellus</taxon>
    </lineage>
</organism>
<dbReference type="Proteomes" id="UP000298030">
    <property type="component" value="Unassembled WGS sequence"/>
</dbReference>
<evidence type="ECO:0000313" key="1">
    <source>
        <dbReference type="EMBL" id="TEB33121.1"/>
    </source>
</evidence>
<dbReference type="EMBL" id="QPFP01000013">
    <property type="protein sequence ID" value="TEB33121.1"/>
    <property type="molecule type" value="Genomic_DNA"/>
</dbReference>
<evidence type="ECO:0000313" key="2">
    <source>
        <dbReference type="Proteomes" id="UP000298030"/>
    </source>
</evidence>
<name>A0A4Y7TGH9_COPMI</name>
<reference evidence="1 2" key="1">
    <citation type="journal article" date="2019" name="Nat. Ecol. Evol.">
        <title>Megaphylogeny resolves global patterns of mushroom evolution.</title>
        <authorList>
            <person name="Varga T."/>
            <person name="Krizsan K."/>
            <person name="Foldi C."/>
            <person name="Dima B."/>
            <person name="Sanchez-Garcia M."/>
            <person name="Sanchez-Ramirez S."/>
            <person name="Szollosi G.J."/>
            <person name="Szarkandi J.G."/>
            <person name="Papp V."/>
            <person name="Albert L."/>
            <person name="Andreopoulos W."/>
            <person name="Angelini C."/>
            <person name="Antonin V."/>
            <person name="Barry K.W."/>
            <person name="Bougher N.L."/>
            <person name="Buchanan P."/>
            <person name="Buyck B."/>
            <person name="Bense V."/>
            <person name="Catcheside P."/>
            <person name="Chovatia M."/>
            <person name="Cooper J."/>
            <person name="Damon W."/>
            <person name="Desjardin D."/>
            <person name="Finy P."/>
            <person name="Geml J."/>
            <person name="Haridas S."/>
            <person name="Hughes K."/>
            <person name="Justo A."/>
            <person name="Karasinski D."/>
            <person name="Kautmanova I."/>
            <person name="Kiss B."/>
            <person name="Kocsube S."/>
            <person name="Kotiranta H."/>
            <person name="LaButti K.M."/>
            <person name="Lechner B.E."/>
            <person name="Liimatainen K."/>
            <person name="Lipzen A."/>
            <person name="Lukacs Z."/>
            <person name="Mihaltcheva S."/>
            <person name="Morgado L.N."/>
            <person name="Niskanen T."/>
            <person name="Noordeloos M.E."/>
            <person name="Ohm R.A."/>
            <person name="Ortiz-Santana B."/>
            <person name="Ovrebo C."/>
            <person name="Racz N."/>
            <person name="Riley R."/>
            <person name="Savchenko A."/>
            <person name="Shiryaev A."/>
            <person name="Soop K."/>
            <person name="Spirin V."/>
            <person name="Szebenyi C."/>
            <person name="Tomsovsky M."/>
            <person name="Tulloss R.E."/>
            <person name="Uehling J."/>
            <person name="Grigoriev I.V."/>
            <person name="Vagvolgyi C."/>
            <person name="Papp T."/>
            <person name="Martin F.M."/>
            <person name="Miettinen O."/>
            <person name="Hibbett D.S."/>
            <person name="Nagy L.G."/>
        </authorList>
    </citation>
    <scope>NUCLEOTIDE SEQUENCE [LARGE SCALE GENOMIC DNA]</scope>
    <source>
        <strain evidence="1 2">FP101781</strain>
    </source>
</reference>